<dbReference type="AlphaFoldDB" id="A0A484HII0"/>
<evidence type="ECO:0000256" key="3">
    <source>
        <dbReference type="ARBA" id="ARBA00008207"/>
    </source>
</evidence>
<evidence type="ECO:0000256" key="5">
    <source>
        <dbReference type="ARBA" id="ARBA00016895"/>
    </source>
</evidence>
<keyword evidence="9 17" id="KW-0671">Queuosine biosynthesis</keyword>
<name>A0A484HII0_9BACT</name>
<dbReference type="GO" id="GO:0008616">
    <property type="term" value="P:tRNA queuosine(34) biosynthetic process"/>
    <property type="evidence" value="ECO:0007669"/>
    <property type="project" value="UniProtKB-UniRule"/>
</dbReference>
<keyword evidence="10 17" id="KW-0560">Oxidoreductase</keyword>
<dbReference type="GO" id="GO:0052693">
    <property type="term" value="F:epoxyqueuosine reductase activity"/>
    <property type="evidence" value="ECO:0007669"/>
    <property type="project" value="UniProtKB-UniRule"/>
</dbReference>
<evidence type="ECO:0000256" key="4">
    <source>
        <dbReference type="ARBA" id="ARBA00012622"/>
    </source>
</evidence>
<reference evidence="18" key="1">
    <citation type="submission" date="2019-01" db="EMBL/GenBank/DDBJ databases">
        <authorList>
            <consortium name="Genoscope - CEA"/>
            <person name="William W."/>
        </authorList>
    </citation>
    <scope>NUCLEOTIDE SEQUENCE</scope>
    <source>
        <strain evidence="18">CR-1</strain>
    </source>
</reference>
<keyword evidence="12 17" id="KW-0411">Iron-sulfur</keyword>
<evidence type="ECO:0000256" key="12">
    <source>
        <dbReference type="ARBA" id="ARBA00023014"/>
    </source>
</evidence>
<organism evidence="18">
    <name type="scientific">uncultured Desulfobacteraceae bacterium</name>
    <dbReference type="NCBI Taxonomy" id="218296"/>
    <lineage>
        <taxon>Bacteria</taxon>
        <taxon>Pseudomonadati</taxon>
        <taxon>Thermodesulfobacteriota</taxon>
        <taxon>Desulfobacteria</taxon>
        <taxon>Desulfobacterales</taxon>
        <taxon>Desulfobacteraceae</taxon>
        <taxon>environmental samples</taxon>
    </lineage>
</organism>
<evidence type="ECO:0000256" key="6">
    <source>
        <dbReference type="ARBA" id="ARBA00022485"/>
    </source>
</evidence>
<evidence type="ECO:0000256" key="13">
    <source>
        <dbReference type="ARBA" id="ARBA00023157"/>
    </source>
</evidence>
<evidence type="ECO:0000256" key="16">
    <source>
        <dbReference type="ARBA" id="ARBA00047415"/>
    </source>
</evidence>
<keyword evidence="6 17" id="KW-0004">4Fe-4S</keyword>
<keyword evidence="11 17" id="KW-0408">Iron</keyword>
<protein>
    <recommendedName>
        <fullName evidence="5 17">Epoxyqueuosine reductase QueH</fullName>
        <ecNumber evidence="4 17">1.17.99.6</ecNumber>
    </recommendedName>
    <alternativeName>
        <fullName evidence="15 17">Queuosine biosynthesis protein QueH</fullName>
    </alternativeName>
</protein>
<comment type="catalytic activity">
    <reaction evidence="16 17">
        <text>epoxyqueuosine(34) in tRNA + AH2 = queuosine(34) in tRNA + A + H2O</text>
        <dbReference type="Rhea" id="RHEA:32159"/>
        <dbReference type="Rhea" id="RHEA-COMP:18571"/>
        <dbReference type="Rhea" id="RHEA-COMP:18582"/>
        <dbReference type="ChEBI" id="CHEBI:13193"/>
        <dbReference type="ChEBI" id="CHEBI:15377"/>
        <dbReference type="ChEBI" id="CHEBI:17499"/>
        <dbReference type="ChEBI" id="CHEBI:194431"/>
        <dbReference type="ChEBI" id="CHEBI:194443"/>
        <dbReference type="EC" id="1.17.99.6"/>
    </reaction>
</comment>
<keyword evidence="13 17" id="KW-1015">Disulfide bond</keyword>
<dbReference type="PANTHER" id="PTHR36701">
    <property type="entry name" value="EPOXYQUEUOSINE REDUCTASE QUEH"/>
    <property type="match status" value="1"/>
</dbReference>
<dbReference type="EMBL" id="CAACVI010000001">
    <property type="protein sequence ID" value="VEN72627.1"/>
    <property type="molecule type" value="Genomic_DNA"/>
</dbReference>
<gene>
    <name evidence="17 18" type="primary">queH</name>
    <name evidence="18" type="ORF">EPICR_10126</name>
</gene>
<comment type="function">
    <text evidence="1 17">Catalyzes the conversion of epoxyqueuosine (oQ) to queuosine (Q), which is a hypermodified base found in the wobble positions of tRNA(Asp), tRNA(Asn), tRNA(His) and tRNA(Tyr).</text>
</comment>
<feature type="binding site" evidence="17">
    <location>
        <position position="86"/>
    </location>
    <ligand>
        <name>[4Fe-4S] cluster</name>
        <dbReference type="ChEBI" id="CHEBI:49883"/>
    </ligand>
</feature>
<evidence type="ECO:0000256" key="7">
    <source>
        <dbReference type="ARBA" id="ARBA00022694"/>
    </source>
</evidence>
<sequence>MKLTLHTCCGPCAIYPVRVLRDEGVDVMGFFYRSNIHPWAECQRREEALRTYAEKVDLKVVFQKGYDMENFFRNTAFRESVRCLYCHRDRLYQTARIAKKGKFDAFSSTLLYSKFQDHDQIKSIGEVVAKETGVPFYYRDFRPGWKEGIEKSREMGLYRQQYCGCLHSEKERYLSKIRRAGKNGLLFNNHLS</sequence>
<dbReference type="HAMAP" id="MF_02089">
    <property type="entry name" value="QueH"/>
    <property type="match status" value="1"/>
</dbReference>
<feature type="binding site" evidence="17">
    <location>
        <position position="8"/>
    </location>
    <ligand>
        <name>[4Fe-4S] cluster</name>
        <dbReference type="ChEBI" id="CHEBI:49883"/>
    </ligand>
</feature>
<dbReference type="EC" id="1.17.99.6" evidence="4 17"/>
<dbReference type="GO" id="GO:0051539">
    <property type="term" value="F:4 iron, 4 sulfur cluster binding"/>
    <property type="evidence" value="ECO:0007669"/>
    <property type="project" value="UniProtKB-UniRule"/>
</dbReference>
<dbReference type="GO" id="GO:0046872">
    <property type="term" value="F:metal ion binding"/>
    <property type="evidence" value="ECO:0007669"/>
    <property type="project" value="UniProtKB-KW"/>
</dbReference>
<evidence type="ECO:0000256" key="2">
    <source>
        <dbReference type="ARBA" id="ARBA00004691"/>
    </source>
</evidence>
<dbReference type="PANTHER" id="PTHR36701:SF1">
    <property type="entry name" value="EPOXYQUEUOSINE REDUCTASE QUEH"/>
    <property type="match status" value="1"/>
</dbReference>
<keyword evidence="7 17" id="KW-0819">tRNA processing</keyword>
<dbReference type="InterPro" id="IPR003828">
    <property type="entry name" value="QueH"/>
</dbReference>
<dbReference type="Pfam" id="PF02677">
    <property type="entry name" value="QueH"/>
    <property type="match status" value="1"/>
</dbReference>
<feature type="binding site" evidence="17">
    <location>
        <position position="83"/>
    </location>
    <ligand>
        <name>[4Fe-4S] cluster</name>
        <dbReference type="ChEBI" id="CHEBI:49883"/>
    </ligand>
</feature>
<comment type="similarity">
    <text evidence="3 17">Belongs to the QueH family.</text>
</comment>
<evidence type="ECO:0000256" key="8">
    <source>
        <dbReference type="ARBA" id="ARBA00022723"/>
    </source>
</evidence>
<evidence type="ECO:0000256" key="11">
    <source>
        <dbReference type="ARBA" id="ARBA00023004"/>
    </source>
</evidence>
<evidence type="ECO:0000256" key="15">
    <source>
        <dbReference type="ARBA" id="ARBA00031446"/>
    </source>
</evidence>
<evidence type="ECO:0000256" key="10">
    <source>
        <dbReference type="ARBA" id="ARBA00023002"/>
    </source>
</evidence>
<keyword evidence="8 17" id="KW-0479">Metal-binding</keyword>
<evidence type="ECO:0000256" key="1">
    <source>
        <dbReference type="ARBA" id="ARBA00002268"/>
    </source>
</evidence>
<accession>A0A484HII0</accession>
<feature type="binding site" evidence="17">
    <location>
        <position position="9"/>
    </location>
    <ligand>
        <name>[4Fe-4S] cluster</name>
        <dbReference type="ChEBI" id="CHEBI:49883"/>
    </ligand>
</feature>
<evidence type="ECO:0000256" key="9">
    <source>
        <dbReference type="ARBA" id="ARBA00022785"/>
    </source>
</evidence>
<dbReference type="UniPathway" id="UPA00392"/>
<feature type="disulfide bond" description="Redox-active" evidence="17">
    <location>
        <begin position="163"/>
        <end position="165"/>
    </location>
</feature>
<comment type="pathway">
    <text evidence="2 17">tRNA modification; tRNA-queuosine biosynthesis.</text>
</comment>
<proteinExistence type="inferred from homology"/>
<keyword evidence="14 17" id="KW-0676">Redox-active center</keyword>
<evidence type="ECO:0000256" key="17">
    <source>
        <dbReference type="HAMAP-Rule" id="MF_02089"/>
    </source>
</evidence>
<evidence type="ECO:0000256" key="14">
    <source>
        <dbReference type="ARBA" id="ARBA00023284"/>
    </source>
</evidence>
<evidence type="ECO:0000313" key="18">
    <source>
        <dbReference type="EMBL" id="VEN72627.1"/>
    </source>
</evidence>